<evidence type="ECO:0000256" key="6">
    <source>
        <dbReference type="SAM" id="MobiDB-lite"/>
    </source>
</evidence>
<dbReference type="GO" id="GO:0043124">
    <property type="term" value="P:negative regulation of canonical NF-kappaB signal transduction"/>
    <property type="evidence" value="ECO:0007669"/>
    <property type="project" value="InterPro"/>
</dbReference>
<dbReference type="InterPro" id="IPR038753">
    <property type="entry name" value="NFKBIL1"/>
</dbReference>
<dbReference type="OrthoDB" id="412109at2759"/>
<feature type="compositionally biased region" description="Pro residues" evidence="6">
    <location>
        <begin position="83"/>
        <end position="94"/>
    </location>
</feature>
<dbReference type="PANTHER" id="PTHR15263">
    <property type="entry name" value="I-KAPPA-B-LIKE PROTEIN IKBL"/>
    <property type="match status" value="1"/>
</dbReference>
<feature type="compositionally biased region" description="Basic and acidic residues" evidence="6">
    <location>
        <begin position="50"/>
        <end position="62"/>
    </location>
</feature>
<keyword evidence="5" id="KW-0539">Nucleus</keyword>
<reference evidence="7" key="1">
    <citation type="submission" date="2022-07" db="EMBL/GenBank/DDBJ databases">
        <title>The genome of Lyophyllum shimeji provides insight into the initial evolution of ectomycorrhizal fungal genome.</title>
        <authorList>
            <person name="Kobayashi Y."/>
            <person name="Shibata T."/>
            <person name="Hirakawa H."/>
            <person name="Shigenobu S."/>
            <person name="Nishiyama T."/>
            <person name="Yamada A."/>
            <person name="Hasebe M."/>
            <person name="Kawaguchi M."/>
        </authorList>
    </citation>
    <scope>NUCLEOTIDE SEQUENCE</scope>
    <source>
        <strain evidence="7">AT787</strain>
    </source>
</reference>
<feature type="compositionally biased region" description="Basic and acidic residues" evidence="6">
    <location>
        <begin position="363"/>
        <end position="387"/>
    </location>
</feature>
<feature type="region of interest" description="Disordered" evidence="6">
    <location>
        <begin position="1"/>
        <end position="97"/>
    </location>
</feature>
<feature type="region of interest" description="Disordered" evidence="6">
    <location>
        <begin position="363"/>
        <end position="415"/>
    </location>
</feature>
<comment type="caution">
    <text evidence="7">The sequence shown here is derived from an EMBL/GenBank/DDBJ whole genome shotgun (WGS) entry which is preliminary data.</text>
</comment>
<evidence type="ECO:0000256" key="5">
    <source>
        <dbReference type="ARBA" id="ARBA00023242"/>
    </source>
</evidence>
<keyword evidence="4" id="KW-0040">ANK repeat</keyword>
<proteinExistence type="predicted"/>
<keyword evidence="2" id="KW-0597">Phosphoprotein</keyword>
<keyword evidence="8" id="KW-1185">Reference proteome</keyword>
<feature type="region of interest" description="Disordered" evidence="6">
    <location>
        <begin position="279"/>
        <end position="310"/>
    </location>
</feature>
<comment type="subcellular location">
    <subcellularLocation>
        <location evidence="1">Nucleus</location>
    </subcellularLocation>
</comment>
<dbReference type="PANTHER" id="PTHR15263:SF1">
    <property type="entry name" value="NF-KAPPA-B INHIBITOR-LIKE PROTEIN 1"/>
    <property type="match status" value="1"/>
</dbReference>
<evidence type="ECO:0000256" key="3">
    <source>
        <dbReference type="ARBA" id="ARBA00022737"/>
    </source>
</evidence>
<evidence type="ECO:0000256" key="4">
    <source>
        <dbReference type="ARBA" id="ARBA00023043"/>
    </source>
</evidence>
<dbReference type="GO" id="GO:0005634">
    <property type="term" value="C:nucleus"/>
    <property type="evidence" value="ECO:0007669"/>
    <property type="project" value="UniProtKB-SubCell"/>
</dbReference>
<evidence type="ECO:0000256" key="1">
    <source>
        <dbReference type="ARBA" id="ARBA00004123"/>
    </source>
</evidence>
<gene>
    <name evidence="7" type="ORF">LshimejAT787_0603620</name>
</gene>
<name>A0A9P3PNM7_LYOSH</name>
<organism evidence="7 8">
    <name type="scientific">Lyophyllum shimeji</name>
    <name type="common">Hon-shimeji</name>
    <name type="synonym">Tricholoma shimeji</name>
    <dbReference type="NCBI Taxonomy" id="47721"/>
    <lineage>
        <taxon>Eukaryota</taxon>
        <taxon>Fungi</taxon>
        <taxon>Dikarya</taxon>
        <taxon>Basidiomycota</taxon>
        <taxon>Agaricomycotina</taxon>
        <taxon>Agaricomycetes</taxon>
        <taxon>Agaricomycetidae</taxon>
        <taxon>Agaricales</taxon>
        <taxon>Tricholomatineae</taxon>
        <taxon>Lyophyllaceae</taxon>
        <taxon>Lyophyllum</taxon>
    </lineage>
</organism>
<dbReference type="Proteomes" id="UP001063166">
    <property type="component" value="Unassembled WGS sequence"/>
</dbReference>
<evidence type="ECO:0000313" key="8">
    <source>
        <dbReference type="Proteomes" id="UP001063166"/>
    </source>
</evidence>
<dbReference type="AlphaFoldDB" id="A0A9P3PNM7"/>
<keyword evidence="3" id="KW-0677">Repeat</keyword>
<sequence length="548" mass="63558">MRLFASPLDSNPPVVTGPPPSPSIESSHAPTGLAKPRRQRAVGRNGSHRQSRDLKNITDRRQRNSIRKKQAINAQSGRAGPAPNQPLTPSPRPVPFGVLQQQVRESVGSAPTNPEDRIFLEQLARLGAQPNNLDRFEMMEEKIGCLEEERERAERVIHETPEDRALAQKKRAQLMRQTRAERRRKAAQRQERLRRVAAQLDRRVAEDRKRLNMEQEARNEGARRMEEAEQKRVEEVRKCRERAERELMLQSLRAGQPLTPKQLENKKLVMEVMAEFQEEERRKAEARRAARLEEEQRQLRERERARLERERQLREEAEAARARAAQRQAEEGEHERLMRSVLEAAQRRAEELKRARVAWEQENARRAAEEAENAKRRAEKEEARRQAEFAQRQRLAEEEARQRAHEEARRHAAQERAQRAAQWAQAQAHWAQEQRNPFQDYETKWQALKGQGGHSDIPFCAFPWPVLGAVYHPSQLHSWDVDMFLTLRGTAGKTLKAIVKAEILRWHPDKLAAPLKKVHPDHREAVKEGGEIIAKILNGFMENVTQEG</sequence>
<dbReference type="EMBL" id="BRPK01000006">
    <property type="protein sequence ID" value="GLB39200.1"/>
    <property type="molecule type" value="Genomic_DNA"/>
</dbReference>
<accession>A0A9P3PNM7</accession>
<evidence type="ECO:0000256" key="2">
    <source>
        <dbReference type="ARBA" id="ARBA00022553"/>
    </source>
</evidence>
<evidence type="ECO:0000313" key="7">
    <source>
        <dbReference type="EMBL" id="GLB39200.1"/>
    </source>
</evidence>
<feature type="compositionally biased region" description="Basic and acidic residues" evidence="6">
    <location>
        <begin position="394"/>
        <end position="415"/>
    </location>
</feature>
<protein>
    <submittedName>
        <fullName evidence="7">Uncharacterized protein</fullName>
    </submittedName>
</protein>
<feature type="compositionally biased region" description="Basic residues" evidence="6">
    <location>
        <begin position="35"/>
        <end position="49"/>
    </location>
</feature>